<accession>A0AA35RZR2</accession>
<dbReference type="EMBL" id="CASHTH010001811">
    <property type="protein sequence ID" value="CAI8020224.1"/>
    <property type="molecule type" value="Genomic_DNA"/>
</dbReference>
<proteinExistence type="predicted"/>
<organism evidence="1 2">
    <name type="scientific">Geodia barretti</name>
    <name type="common">Barrett's horny sponge</name>
    <dbReference type="NCBI Taxonomy" id="519541"/>
    <lineage>
        <taxon>Eukaryota</taxon>
        <taxon>Metazoa</taxon>
        <taxon>Porifera</taxon>
        <taxon>Demospongiae</taxon>
        <taxon>Heteroscleromorpha</taxon>
        <taxon>Tetractinellida</taxon>
        <taxon>Astrophorina</taxon>
        <taxon>Geodiidae</taxon>
        <taxon>Geodia</taxon>
    </lineage>
</organism>
<comment type="caution">
    <text evidence="1">The sequence shown here is derived from an EMBL/GenBank/DDBJ whole genome shotgun (WGS) entry which is preliminary data.</text>
</comment>
<dbReference type="AlphaFoldDB" id="A0AA35RZR2"/>
<evidence type="ECO:0000313" key="2">
    <source>
        <dbReference type="Proteomes" id="UP001174909"/>
    </source>
</evidence>
<dbReference type="SUPFAM" id="SSF56112">
    <property type="entry name" value="Protein kinase-like (PK-like)"/>
    <property type="match status" value="1"/>
</dbReference>
<sequence>MVAKIADLGVARIVPRMRAAATMTKGPGAIIYMPPEAMEDKPEGRIKSKIRCQH</sequence>
<evidence type="ECO:0000313" key="1">
    <source>
        <dbReference type="EMBL" id="CAI8020224.1"/>
    </source>
</evidence>
<dbReference type="Gene3D" id="1.10.510.10">
    <property type="entry name" value="Transferase(Phosphotransferase) domain 1"/>
    <property type="match status" value="1"/>
</dbReference>
<keyword evidence="2" id="KW-1185">Reference proteome</keyword>
<protein>
    <submittedName>
        <fullName evidence="1">Uncharacterized protein</fullName>
    </submittedName>
</protein>
<name>A0AA35RZR2_GEOBA</name>
<reference evidence="1" key="1">
    <citation type="submission" date="2023-03" db="EMBL/GenBank/DDBJ databases">
        <authorList>
            <person name="Steffen K."/>
            <person name="Cardenas P."/>
        </authorList>
    </citation>
    <scope>NUCLEOTIDE SEQUENCE</scope>
</reference>
<gene>
    <name evidence="1" type="ORF">GBAR_LOCUS12098</name>
</gene>
<dbReference type="InterPro" id="IPR011009">
    <property type="entry name" value="Kinase-like_dom_sf"/>
</dbReference>
<dbReference type="Proteomes" id="UP001174909">
    <property type="component" value="Unassembled WGS sequence"/>
</dbReference>